<organism evidence="2 3">
    <name type="scientific">Orchesella dallaii</name>
    <dbReference type="NCBI Taxonomy" id="48710"/>
    <lineage>
        <taxon>Eukaryota</taxon>
        <taxon>Metazoa</taxon>
        <taxon>Ecdysozoa</taxon>
        <taxon>Arthropoda</taxon>
        <taxon>Hexapoda</taxon>
        <taxon>Collembola</taxon>
        <taxon>Entomobryomorpha</taxon>
        <taxon>Entomobryoidea</taxon>
        <taxon>Orchesellidae</taxon>
        <taxon>Orchesellinae</taxon>
        <taxon>Orchesella</taxon>
    </lineage>
</organism>
<name>A0ABP1QD64_9HEXA</name>
<gene>
    <name evidence="2" type="ORF">ODALV1_LOCUS10057</name>
</gene>
<evidence type="ECO:0000256" key="1">
    <source>
        <dbReference type="SAM" id="MobiDB-lite"/>
    </source>
</evidence>
<protein>
    <submittedName>
        <fullName evidence="2">Uncharacterized protein</fullName>
    </submittedName>
</protein>
<keyword evidence="3" id="KW-1185">Reference proteome</keyword>
<comment type="caution">
    <text evidence="2">The sequence shown here is derived from an EMBL/GenBank/DDBJ whole genome shotgun (WGS) entry which is preliminary data.</text>
</comment>
<dbReference type="EMBL" id="CAXLJM020000031">
    <property type="protein sequence ID" value="CAL8098814.1"/>
    <property type="molecule type" value="Genomic_DNA"/>
</dbReference>
<sequence length="771" mass="87056">MMASAVPTEFRDKQGPADNIEAVIGENFHNDLGAEAVYQPCSVSLNSKSCIGDSEKGVPEQLNSLQNKCSQASGSRDAPEPLTSESHGRLSQWQWSLRKVLFGSQFFSCCRVRNADAEDLMTSNRCTMEVENLCDNDPTGNENGIQNHLDGIVNEESEALVNVSENVHPPKLYHSNITIPGAGYIENSNEEESAWVIESQSFCTGSASEFLKASGDTKIKTLRVINPPLQSVIKILDEPQLTKNITKLKLENCSPTIEELCLIIVKLTELEHLDISVVGNPLSENGKLDPLLIEDYKKSCEDNAYFEKIRERFKNSMGIHPQKLKVLKLAYPLIWQCKLVSKVIDTLLEWAEVEELKIQARLYSMLQFLLTFGNHVNVEDESSWQDFVTLDFGRLFIKSRESLKIISLSCSDRFPLECLRISQSHQTSVDEIFRWCYICTLGVLDSISSSDMNNDSTCLLFPSLCSCTLHLPFVPVPLLREDELRGPLNIIMKFFAKNNHVYQAILTGLRPAEGMENWIKQSLITIPRSRMQIGTTYCSTTLGKNLPIYDDELSCLAFVIVPEEARMRISEIIEPYGKGTTYGGWIFDRMKCLHIINEQPSLISYGISCITSKFMRLTRLAIEDFTVNENESPIAEISGKSMKGKASLKDSDIHCILKNLLLLEYLHLDCNMIKVTDYGFTGLANSVWERLTQTLMDNRVSLVNLKDLKYLFLRGFGLNVTDKSAMFAFAEEYCMKKLNELHVFAPAITNFGKDKIRKAYAERKGFILRLT</sequence>
<feature type="region of interest" description="Disordered" evidence="1">
    <location>
        <begin position="69"/>
        <end position="88"/>
    </location>
</feature>
<dbReference type="Proteomes" id="UP001642540">
    <property type="component" value="Unassembled WGS sequence"/>
</dbReference>
<accession>A0ABP1QD64</accession>
<reference evidence="2 3" key="1">
    <citation type="submission" date="2024-08" db="EMBL/GenBank/DDBJ databases">
        <authorList>
            <person name="Cucini C."/>
            <person name="Frati F."/>
        </authorList>
    </citation>
    <scope>NUCLEOTIDE SEQUENCE [LARGE SCALE GENOMIC DNA]</scope>
</reference>
<proteinExistence type="predicted"/>
<evidence type="ECO:0000313" key="3">
    <source>
        <dbReference type="Proteomes" id="UP001642540"/>
    </source>
</evidence>
<evidence type="ECO:0000313" key="2">
    <source>
        <dbReference type="EMBL" id="CAL8098814.1"/>
    </source>
</evidence>